<accession>A0ACC2QQF9</accession>
<dbReference type="EMBL" id="CM056792">
    <property type="protein sequence ID" value="KAJ8722240.1"/>
    <property type="molecule type" value="Genomic_DNA"/>
</dbReference>
<reference evidence="1" key="1">
    <citation type="submission" date="2023-03" db="EMBL/GenBank/DDBJ databases">
        <title>Chromosome-level genomes of two armyworms, Mythimna separata and Mythimna loreyi, provide insights into the biosynthesis and reception of sex pheromones.</title>
        <authorList>
            <person name="Zhao H."/>
        </authorList>
    </citation>
    <scope>NUCLEOTIDE SEQUENCE</scope>
    <source>
        <strain evidence="1">BeijingLab</strain>
    </source>
</reference>
<protein>
    <submittedName>
        <fullName evidence="1">Uncharacterized protein</fullName>
    </submittedName>
</protein>
<gene>
    <name evidence="1" type="ORF">PYW08_004642</name>
</gene>
<dbReference type="Proteomes" id="UP001231649">
    <property type="component" value="Chromosome 16"/>
</dbReference>
<comment type="caution">
    <text evidence="1">The sequence shown here is derived from an EMBL/GenBank/DDBJ whole genome shotgun (WGS) entry which is preliminary data.</text>
</comment>
<evidence type="ECO:0000313" key="2">
    <source>
        <dbReference type="Proteomes" id="UP001231649"/>
    </source>
</evidence>
<organism evidence="1 2">
    <name type="scientific">Mythimna loreyi</name>
    <dbReference type="NCBI Taxonomy" id="667449"/>
    <lineage>
        <taxon>Eukaryota</taxon>
        <taxon>Metazoa</taxon>
        <taxon>Ecdysozoa</taxon>
        <taxon>Arthropoda</taxon>
        <taxon>Hexapoda</taxon>
        <taxon>Insecta</taxon>
        <taxon>Pterygota</taxon>
        <taxon>Neoptera</taxon>
        <taxon>Endopterygota</taxon>
        <taxon>Lepidoptera</taxon>
        <taxon>Glossata</taxon>
        <taxon>Ditrysia</taxon>
        <taxon>Noctuoidea</taxon>
        <taxon>Noctuidae</taxon>
        <taxon>Noctuinae</taxon>
        <taxon>Hadenini</taxon>
        <taxon>Mythimna</taxon>
    </lineage>
</organism>
<sequence>MFTYKAFLFLLILNEVKSEMDLKTICRNDYRNMNNDKINVLKYCSHNICIEKCCGEGEILDMYSKCISAKVLLNVNERIAKLYKDVDYSKIALYSWNGHDTQKSNKTIVFIRNSRDIQNCTSEHDAANNYFVIEDGSLRMQDTTESKLWWDIKRLEYCVDFKIVPVDKQPAVKLVVREYIADSEDDDKKSVFVLIGLLISSFFLVLVLVVYCLLPKLQNLIGRVLMAYTLSILVTFLLKIIIHLGKESFETSKPCKTLTPMLYFAALSSFFWLNVMSFDVWWSLRGHRKRRDINRRGELVKFLWYCLYAWGTPLLITAIVTTLDNIKLENLNIYKPPFSDCFVNDDGVQYYFFIPIGVIIFVNIILFLLTVYNIWMIKRAVQRCQDSRSSKQDANRFATYFKLSVIMGVSWCLELVPSNTPLWIFILTNTYNLFIGVAIFFLFVFNKKILSMLCKRFNVNNRFTERLEVSQTTKSSGGTRPTKTYTKDQSYEMEHLNDCPNGTT</sequence>
<name>A0ACC2QQF9_9NEOP</name>
<keyword evidence="2" id="KW-1185">Reference proteome</keyword>
<evidence type="ECO:0000313" key="1">
    <source>
        <dbReference type="EMBL" id="KAJ8722240.1"/>
    </source>
</evidence>
<proteinExistence type="predicted"/>